<dbReference type="Pfam" id="PF20329">
    <property type="entry name" value="DUF6624"/>
    <property type="match status" value="1"/>
</dbReference>
<gene>
    <name evidence="1" type="ORF">E2F46_12210</name>
</gene>
<name>A0A4R5TQY7_9GAMM</name>
<sequence length="154" mass="16934">MRDEDQAVRNLALQTQEEIEKLQAVDDRNTARLKQIVATHGWPTISLVGEDAARAAWLLAQHADHDRAFQREVLALMAPAVDAGEAVAMDHAYLWDRINAPQRFGTQGRCVGPGEWAPLEIESPEGVDDRRAMVGLPPLQEYIALVSGLCPASD</sequence>
<dbReference type="EMBL" id="SMTF01000010">
    <property type="protein sequence ID" value="TDK23159.1"/>
    <property type="molecule type" value="Genomic_DNA"/>
</dbReference>
<keyword evidence="2" id="KW-1185">Reference proteome</keyword>
<evidence type="ECO:0000313" key="2">
    <source>
        <dbReference type="Proteomes" id="UP000294796"/>
    </source>
</evidence>
<dbReference type="OrthoDB" id="2989458at2"/>
<dbReference type="AlphaFoldDB" id="A0A4R5TQY7"/>
<reference evidence="1 2" key="1">
    <citation type="submission" date="2019-03" db="EMBL/GenBank/DDBJ databases">
        <title>Luteimonas zhaokaii sp.nov., isolated from the rectal contents of Plateau pika in Yushu, Qinghai Province, China.</title>
        <authorList>
            <person name="Zhang G."/>
        </authorList>
    </citation>
    <scope>NUCLEOTIDE SEQUENCE [LARGE SCALE GENOMIC DNA]</scope>
    <source>
        <strain evidence="1 2">B9</strain>
    </source>
</reference>
<accession>A0A4R5TQY7</accession>
<organism evidence="1 2">
    <name type="scientific">Luteimonas aestuarii</name>
    <dbReference type="NCBI Taxonomy" id="453837"/>
    <lineage>
        <taxon>Bacteria</taxon>
        <taxon>Pseudomonadati</taxon>
        <taxon>Pseudomonadota</taxon>
        <taxon>Gammaproteobacteria</taxon>
        <taxon>Lysobacterales</taxon>
        <taxon>Lysobacteraceae</taxon>
        <taxon>Luteimonas</taxon>
    </lineage>
</organism>
<evidence type="ECO:0000313" key="1">
    <source>
        <dbReference type="EMBL" id="TDK23159.1"/>
    </source>
</evidence>
<dbReference type="Proteomes" id="UP000294796">
    <property type="component" value="Unassembled WGS sequence"/>
</dbReference>
<proteinExistence type="predicted"/>
<comment type="caution">
    <text evidence="1">The sequence shown here is derived from an EMBL/GenBank/DDBJ whole genome shotgun (WGS) entry which is preliminary data.</text>
</comment>
<dbReference type="InterPro" id="IPR046732">
    <property type="entry name" value="DUF6624"/>
</dbReference>
<protein>
    <submittedName>
        <fullName evidence="1">Uncharacterized protein</fullName>
    </submittedName>
</protein>